<reference evidence="5 6" key="1">
    <citation type="submission" date="2019-11" db="EMBL/GenBank/DDBJ databases">
        <authorList>
            <person name="Jiang L.-Q."/>
        </authorList>
    </citation>
    <scope>NUCLEOTIDE SEQUENCE [LARGE SCALE GENOMIC DNA]</scope>
    <source>
        <strain evidence="5 6">YIM 132087</strain>
    </source>
</reference>
<dbReference type="InterPro" id="IPR005123">
    <property type="entry name" value="Oxoglu/Fe-dep_dioxygenase_dom"/>
</dbReference>
<dbReference type="GO" id="GO:0016491">
    <property type="term" value="F:oxidoreductase activity"/>
    <property type="evidence" value="ECO:0007669"/>
    <property type="project" value="UniProtKB-KW"/>
</dbReference>
<keyword evidence="6" id="KW-1185">Reference proteome</keyword>
<keyword evidence="3" id="KW-0408">Iron</keyword>
<dbReference type="GO" id="GO:0046872">
    <property type="term" value="F:metal ion binding"/>
    <property type="evidence" value="ECO:0007669"/>
    <property type="project" value="UniProtKB-KW"/>
</dbReference>
<dbReference type="SUPFAM" id="SSF51197">
    <property type="entry name" value="Clavaminate synthase-like"/>
    <property type="match status" value="1"/>
</dbReference>
<dbReference type="AlphaFoldDB" id="A0A7K1FGH7"/>
<dbReference type="Gene3D" id="2.60.120.330">
    <property type="entry name" value="B-lactam Antibiotic, Isopenicillin N Synthase, Chain"/>
    <property type="match status" value="1"/>
</dbReference>
<dbReference type="InterPro" id="IPR027443">
    <property type="entry name" value="IPNS-like_sf"/>
</dbReference>
<feature type="domain" description="Fe2OG dioxygenase" evidence="4">
    <location>
        <begin position="169"/>
        <end position="277"/>
    </location>
</feature>
<keyword evidence="3" id="KW-0479">Metal-binding</keyword>
<comment type="similarity">
    <text evidence="3">Belongs to the iron/ascorbate-dependent oxidoreductase family.</text>
</comment>
<dbReference type="Pfam" id="PF14226">
    <property type="entry name" value="DIOX_N"/>
    <property type="match status" value="1"/>
</dbReference>
<dbReference type="RefSeq" id="WP_154767106.1">
    <property type="nucleotide sequence ID" value="NZ_WLYK01000001.1"/>
</dbReference>
<comment type="pathway">
    <text evidence="1">Antibiotic biosynthesis.</text>
</comment>
<dbReference type="InterPro" id="IPR044861">
    <property type="entry name" value="IPNS-like_FE2OG_OXY"/>
</dbReference>
<dbReference type="Pfam" id="PF03171">
    <property type="entry name" value="2OG-FeII_Oxy"/>
    <property type="match status" value="1"/>
</dbReference>
<keyword evidence="3" id="KW-0560">Oxidoreductase</keyword>
<evidence type="ECO:0000259" key="4">
    <source>
        <dbReference type="PROSITE" id="PS51471"/>
    </source>
</evidence>
<dbReference type="EMBL" id="WLYK01000001">
    <property type="protein sequence ID" value="MTD13208.1"/>
    <property type="molecule type" value="Genomic_DNA"/>
</dbReference>
<dbReference type="InterPro" id="IPR026992">
    <property type="entry name" value="DIOX_N"/>
</dbReference>
<dbReference type="PRINTS" id="PR00682">
    <property type="entry name" value="IPNSYNTHASE"/>
</dbReference>
<evidence type="ECO:0000256" key="2">
    <source>
        <dbReference type="ARBA" id="ARBA00023194"/>
    </source>
</evidence>
<proteinExistence type="inferred from homology"/>
<dbReference type="GO" id="GO:0017000">
    <property type="term" value="P:antibiotic biosynthetic process"/>
    <property type="evidence" value="ECO:0007669"/>
    <property type="project" value="UniProtKB-KW"/>
</dbReference>
<evidence type="ECO:0000256" key="3">
    <source>
        <dbReference type="RuleBase" id="RU003682"/>
    </source>
</evidence>
<dbReference type="InterPro" id="IPR050231">
    <property type="entry name" value="Iron_ascorbate_oxido_reductase"/>
</dbReference>
<gene>
    <name evidence="5" type="ORF">GIS00_04510</name>
</gene>
<evidence type="ECO:0000256" key="1">
    <source>
        <dbReference type="ARBA" id="ARBA00004792"/>
    </source>
</evidence>
<protein>
    <submittedName>
        <fullName evidence="5">Isopenicillin N synthase family oxygenase</fullName>
    </submittedName>
</protein>
<name>A0A7K1FGH7_9ACTN</name>
<evidence type="ECO:0000313" key="6">
    <source>
        <dbReference type="Proteomes" id="UP000460221"/>
    </source>
</evidence>
<keyword evidence="2" id="KW-0045">Antibiotic biosynthesis</keyword>
<dbReference type="PANTHER" id="PTHR47990">
    <property type="entry name" value="2-OXOGLUTARATE (2OG) AND FE(II)-DEPENDENT OXYGENASE SUPERFAMILY PROTEIN-RELATED"/>
    <property type="match status" value="1"/>
</dbReference>
<comment type="caution">
    <text evidence="5">The sequence shown here is derived from an EMBL/GenBank/DDBJ whole genome shotgun (WGS) entry which is preliminary data.</text>
</comment>
<sequence length="317" mass="34890">MTYVPILDLTSDDETLARALDEVCTEVGFFQIVGHGVDPAVEERLWSTLRAFFDLPDEDKLALRPEPGEPYGYIPVSAESLAKSLGVATPGDLKESINLGPMQPPAHELSDPDEASVYQPNRWPDALPELQQVCADYYAEMSVLSERLMRLFALALDLPRDFFDPMMSHAPSALRAINYPETDQPLAIGQQRAGAHTDYGLLTILRQDAVGGLQVVDKEQNWVDVPSVPGGYVINIGDLMARWTNDRWQSTLHRVVNPVGGAAAAARRQSVPFFFNANWDAVVSCLPSCLEPGESPKYEPVTAGPHLMGKFRRTVTA</sequence>
<dbReference type="PROSITE" id="PS51471">
    <property type="entry name" value="FE2OG_OXY"/>
    <property type="match status" value="1"/>
</dbReference>
<organism evidence="5 6">
    <name type="scientific">Nakamurella alba</name>
    <dbReference type="NCBI Taxonomy" id="2665158"/>
    <lineage>
        <taxon>Bacteria</taxon>
        <taxon>Bacillati</taxon>
        <taxon>Actinomycetota</taxon>
        <taxon>Actinomycetes</taxon>
        <taxon>Nakamurellales</taxon>
        <taxon>Nakamurellaceae</taxon>
        <taxon>Nakamurella</taxon>
    </lineage>
</organism>
<dbReference type="Proteomes" id="UP000460221">
    <property type="component" value="Unassembled WGS sequence"/>
</dbReference>
<evidence type="ECO:0000313" key="5">
    <source>
        <dbReference type="EMBL" id="MTD13208.1"/>
    </source>
</evidence>
<accession>A0A7K1FGH7</accession>